<evidence type="ECO:0000313" key="10">
    <source>
        <dbReference type="Proteomes" id="UP000246964"/>
    </source>
</evidence>
<dbReference type="PRINTS" id="PR00420">
    <property type="entry name" value="RNGMNOXGNASE"/>
</dbReference>
<keyword evidence="4" id="KW-0285">Flavoprotein</keyword>
<dbReference type="InterPro" id="IPR051205">
    <property type="entry name" value="UbiH/COQ6_monooxygenase"/>
</dbReference>
<dbReference type="Proteomes" id="UP000246964">
    <property type="component" value="Unassembled WGS sequence"/>
</dbReference>
<dbReference type="UniPathway" id="UPA00232"/>
<accession>A0A317Q975</accession>
<dbReference type="InterPro" id="IPR002938">
    <property type="entry name" value="FAD-bd"/>
</dbReference>
<gene>
    <name evidence="9" type="ORF">DET45_10930</name>
</gene>
<dbReference type="Pfam" id="PF01494">
    <property type="entry name" value="FAD_binding_3"/>
    <property type="match status" value="1"/>
</dbReference>
<comment type="similarity">
    <text evidence="3">Belongs to the UbiH/COQ6 family.</text>
</comment>
<dbReference type="InterPro" id="IPR036188">
    <property type="entry name" value="FAD/NAD-bd_sf"/>
</dbReference>
<dbReference type="PANTHER" id="PTHR43876:SF7">
    <property type="entry name" value="UBIQUINONE BIOSYNTHESIS MONOOXYGENASE COQ6, MITOCHONDRIAL"/>
    <property type="match status" value="1"/>
</dbReference>
<dbReference type="EMBL" id="QGTT01000009">
    <property type="protein sequence ID" value="PWW12135.1"/>
    <property type="molecule type" value="Genomic_DNA"/>
</dbReference>
<keyword evidence="7" id="KW-0503">Monooxygenase</keyword>
<dbReference type="PROSITE" id="PS01304">
    <property type="entry name" value="UBIH"/>
    <property type="match status" value="1"/>
</dbReference>
<evidence type="ECO:0000259" key="8">
    <source>
        <dbReference type="Pfam" id="PF01494"/>
    </source>
</evidence>
<dbReference type="NCBIfam" id="TIGR01988">
    <property type="entry name" value="Ubi-OHases"/>
    <property type="match status" value="1"/>
</dbReference>
<dbReference type="SUPFAM" id="SSF51905">
    <property type="entry name" value="FAD/NAD(P)-binding domain"/>
    <property type="match status" value="1"/>
</dbReference>
<dbReference type="AlphaFoldDB" id="A0A317Q975"/>
<comment type="caution">
    <text evidence="9">The sequence shown here is derived from an EMBL/GenBank/DDBJ whole genome shotgun (WGS) entry which is preliminary data.</text>
</comment>
<evidence type="ECO:0000256" key="4">
    <source>
        <dbReference type="ARBA" id="ARBA00022630"/>
    </source>
</evidence>
<dbReference type="Gene3D" id="3.50.50.60">
    <property type="entry name" value="FAD/NAD(P)-binding domain"/>
    <property type="match status" value="2"/>
</dbReference>
<proteinExistence type="inferred from homology"/>
<evidence type="ECO:0000313" key="9">
    <source>
        <dbReference type="EMBL" id="PWW12135.1"/>
    </source>
</evidence>
<keyword evidence="5" id="KW-0274">FAD</keyword>
<dbReference type="GO" id="GO:0071949">
    <property type="term" value="F:FAD binding"/>
    <property type="evidence" value="ECO:0007669"/>
    <property type="project" value="InterPro"/>
</dbReference>
<keyword evidence="6" id="KW-0560">Oxidoreductase</keyword>
<reference evidence="9 10" key="1">
    <citation type="submission" date="2018-05" db="EMBL/GenBank/DDBJ databases">
        <title>Freshwater and sediment microbial communities from various areas in North America, analyzing microbe dynamics in response to fracking.</title>
        <authorList>
            <person name="Lamendella R."/>
        </authorList>
    </citation>
    <scope>NUCLEOTIDE SEQUENCE [LARGE SCALE GENOMIC DNA]</scope>
    <source>
        <strain evidence="9 10">125B1</strain>
    </source>
</reference>
<evidence type="ECO:0000256" key="3">
    <source>
        <dbReference type="ARBA" id="ARBA00005349"/>
    </source>
</evidence>
<dbReference type="RefSeq" id="WP_110076126.1">
    <property type="nucleotide sequence ID" value="NZ_QGTT01000009.1"/>
</dbReference>
<evidence type="ECO:0000256" key="7">
    <source>
        <dbReference type="ARBA" id="ARBA00023033"/>
    </source>
</evidence>
<name>A0A317Q975_9GAMM</name>
<sequence length="387" mass="42234">MQPFTFIVAGAGMIGLATAIGLQQAGHRVIVIERGERPEYGSAPELRVSALAHSSRHLLERLGSWQQMPASRLGPYTGMRVWDYDSFGRIEFDASELALADIGAIVENKVLEQVLWDQAVAAGVSIMATTELVQQQVDDQRVQVTLANGQTLTGDYLIAADGARSTVRAQANLPLTFWDYQQQAQVAVLTTELPHQGIARQVFLPTGPLALLPLADAHQVSIVWSADTERAQQLSTLSDSDFIRQLRVASDNCLGLLQLKSARATFPLRMQYCQRWVQQRLLVLGDAAHSIHPLAGQGANLGFADVADLLAIFAHPELQVATLPKQLRQWERQRKAAAVTMIGAMESFKRGFAGSAPWAKLGRGLALQLAHRVTPLKQQLMRAALGA</sequence>
<organism evidence="9 10">
    <name type="scientific">Pseudidiomarina maritima</name>
    <dbReference type="NCBI Taxonomy" id="519453"/>
    <lineage>
        <taxon>Bacteria</taxon>
        <taxon>Pseudomonadati</taxon>
        <taxon>Pseudomonadota</taxon>
        <taxon>Gammaproteobacteria</taxon>
        <taxon>Alteromonadales</taxon>
        <taxon>Idiomarinaceae</taxon>
        <taxon>Pseudidiomarina</taxon>
    </lineage>
</organism>
<dbReference type="InterPro" id="IPR010971">
    <property type="entry name" value="UbiH/COQ6"/>
</dbReference>
<dbReference type="GO" id="GO:0019168">
    <property type="term" value="F:2-polyprenylphenol 6-hydroxylase activity"/>
    <property type="evidence" value="ECO:0007669"/>
    <property type="project" value="TreeGrafter"/>
</dbReference>
<evidence type="ECO:0000256" key="1">
    <source>
        <dbReference type="ARBA" id="ARBA00001974"/>
    </source>
</evidence>
<dbReference type="PANTHER" id="PTHR43876">
    <property type="entry name" value="UBIQUINONE BIOSYNTHESIS MONOOXYGENASE COQ6, MITOCHONDRIAL"/>
    <property type="match status" value="1"/>
</dbReference>
<comment type="cofactor">
    <cofactor evidence="1">
        <name>FAD</name>
        <dbReference type="ChEBI" id="CHEBI:57692"/>
    </cofactor>
</comment>
<evidence type="ECO:0000256" key="6">
    <source>
        <dbReference type="ARBA" id="ARBA00023002"/>
    </source>
</evidence>
<dbReference type="OrthoDB" id="9769565at2"/>
<feature type="domain" description="FAD-binding" evidence="8">
    <location>
        <begin position="7"/>
        <end position="338"/>
    </location>
</feature>
<evidence type="ECO:0000256" key="2">
    <source>
        <dbReference type="ARBA" id="ARBA00004749"/>
    </source>
</evidence>
<protein>
    <submittedName>
        <fullName evidence="9">2-octaprenyl-3-methyl-6-methoxy-1,4-benzoquinol hydroxylase</fullName>
    </submittedName>
</protein>
<dbReference type="InterPro" id="IPR018168">
    <property type="entry name" value="Ubi_Hdrlase_CS"/>
</dbReference>
<evidence type="ECO:0000256" key="5">
    <source>
        <dbReference type="ARBA" id="ARBA00022827"/>
    </source>
</evidence>
<comment type="pathway">
    <text evidence="2">Cofactor biosynthesis; ubiquinone biosynthesis.</text>
</comment>
<dbReference type="GO" id="GO:0006744">
    <property type="term" value="P:ubiquinone biosynthetic process"/>
    <property type="evidence" value="ECO:0007669"/>
    <property type="project" value="UniProtKB-UniPathway"/>
</dbReference>
<keyword evidence="10" id="KW-1185">Reference proteome</keyword>